<protein>
    <submittedName>
        <fullName evidence="1">Uncharacterized protein</fullName>
    </submittedName>
</protein>
<dbReference type="Proteomes" id="UP000554482">
    <property type="component" value="Unassembled WGS sequence"/>
</dbReference>
<accession>A0A7J6WD50</accession>
<dbReference type="AlphaFoldDB" id="A0A7J6WD50"/>
<gene>
    <name evidence="1" type="ORF">FRX31_015047</name>
</gene>
<reference evidence="1 2" key="1">
    <citation type="submission" date="2020-06" db="EMBL/GenBank/DDBJ databases">
        <title>Transcriptomic and genomic resources for Thalictrum thalictroides and T. hernandezii: Facilitating candidate gene discovery in an emerging model plant lineage.</title>
        <authorList>
            <person name="Arias T."/>
            <person name="Riano-Pachon D.M."/>
            <person name="Di Stilio V.S."/>
        </authorList>
    </citation>
    <scope>NUCLEOTIDE SEQUENCE [LARGE SCALE GENOMIC DNA]</scope>
    <source>
        <strain evidence="2">cv. WT478/WT964</strain>
        <tissue evidence="1">Leaves</tissue>
    </source>
</reference>
<evidence type="ECO:0000313" key="2">
    <source>
        <dbReference type="Proteomes" id="UP000554482"/>
    </source>
</evidence>
<organism evidence="1 2">
    <name type="scientific">Thalictrum thalictroides</name>
    <name type="common">Rue-anemone</name>
    <name type="synonym">Anemone thalictroides</name>
    <dbReference type="NCBI Taxonomy" id="46969"/>
    <lineage>
        <taxon>Eukaryota</taxon>
        <taxon>Viridiplantae</taxon>
        <taxon>Streptophyta</taxon>
        <taxon>Embryophyta</taxon>
        <taxon>Tracheophyta</taxon>
        <taxon>Spermatophyta</taxon>
        <taxon>Magnoliopsida</taxon>
        <taxon>Ranunculales</taxon>
        <taxon>Ranunculaceae</taxon>
        <taxon>Thalictroideae</taxon>
        <taxon>Thalictrum</taxon>
    </lineage>
</organism>
<sequence>MQVCEGSDNKDGSIAFLVIRNGKKVHLSEQKYFSDDDLQGVDSPHEDALIVSVIILCSFSP</sequence>
<dbReference type="EMBL" id="JABWDY010017424">
    <property type="protein sequence ID" value="KAF5195366.1"/>
    <property type="molecule type" value="Genomic_DNA"/>
</dbReference>
<dbReference type="OrthoDB" id="1752268at2759"/>
<keyword evidence="2" id="KW-1185">Reference proteome</keyword>
<proteinExistence type="predicted"/>
<name>A0A7J6WD50_THATH</name>
<comment type="caution">
    <text evidence="1">The sequence shown here is derived from an EMBL/GenBank/DDBJ whole genome shotgun (WGS) entry which is preliminary data.</text>
</comment>
<evidence type="ECO:0000313" key="1">
    <source>
        <dbReference type="EMBL" id="KAF5195366.1"/>
    </source>
</evidence>